<evidence type="ECO:0000256" key="1">
    <source>
        <dbReference type="SAM" id="MobiDB-lite"/>
    </source>
</evidence>
<feature type="compositionally biased region" description="Polar residues" evidence="1">
    <location>
        <begin position="47"/>
        <end position="62"/>
    </location>
</feature>
<gene>
    <name evidence="2" type="ORF">B0T11DRAFT_106644</name>
</gene>
<feature type="compositionally biased region" description="Basic and acidic residues" evidence="1">
    <location>
        <begin position="220"/>
        <end position="234"/>
    </location>
</feature>
<reference evidence="2" key="1">
    <citation type="journal article" date="2021" name="Nat. Commun.">
        <title>Genetic determinants of endophytism in the Arabidopsis root mycobiome.</title>
        <authorList>
            <person name="Mesny F."/>
            <person name="Miyauchi S."/>
            <person name="Thiergart T."/>
            <person name="Pickel B."/>
            <person name="Atanasova L."/>
            <person name="Karlsson M."/>
            <person name="Huettel B."/>
            <person name="Barry K.W."/>
            <person name="Haridas S."/>
            <person name="Chen C."/>
            <person name="Bauer D."/>
            <person name="Andreopoulos W."/>
            <person name="Pangilinan J."/>
            <person name="LaButti K."/>
            <person name="Riley R."/>
            <person name="Lipzen A."/>
            <person name="Clum A."/>
            <person name="Drula E."/>
            <person name="Henrissat B."/>
            <person name="Kohler A."/>
            <person name="Grigoriev I.V."/>
            <person name="Martin F.M."/>
            <person name="Hacquard S."/>
        </authorList>
    </citation>
    <scope>NUCLEOTIDE SEQUENCE</scope>
    <source>
        <strain evidence="2">MPI-CAGE-AT-0016</strain>
    </source>
</reference>
<dbReference type="Proteomes" id="UP000813385">
    <property type="component" value="Unassembled WGS sequence"/>
</dbReference>
<feature type="region of interest" description="Disordered" evidence="1">
    <location>
        <begin position="266"/>
        <end position="293"/>
    </location>
</feature>
<sequence>MQIPGAREQGGHGGETDQEDTMATLGRSLKSSSYLSRARRPGMSPRALSNSSDVSVASAGSNRSEDQLDFVMSAANTPFGELSQAEAMAPSSVPPEAPQHQLQQRQLSRAAETAGATHRPFIKLGESSSLQPSRSNLSRPIAIEPPQLRKYNSAPNHTPPEPLSARGDRAGGYFPLHEDPTARVHRFQPAAKKSRQPHPTIHLPLDIRSRTTEQPPTLKKMPEPSRHLRREADKSSANTPVASYIPSGAHDTSLPMGKYYPSNYEQRHASPVSQTPNMMPPPPTSGNLSSPVKSDSQLQTSVRLGESIPRTDAKQRLQQYQRDMIAQARLAANQVLGDVPQGMATLPTATVSLNGVPLQSLQQFGMTSIHKPTSPRLLPLGSPGPVTPMDLEGGEGGYLDHGRGPTILGDSEDIARALRAEVAFLRSPSSPAIEAGPQASF</sequence>
<comment type="caution">
    <text evidence="2">The sequence shown here is derived from an EMBL/GenBank/DDBJ whole genome shotgun (WGS) entry which is preliminary data.</text>
</comment>
<protein>
    <submittedName>
        <fullName evidence="2">Uncharacterized protein</fullName>
    </submittedName>
</protein>
<evidence type="ECO:0000313" key="2">
    <source>
        <dbReference type="EMBL" id="KAH7358660.1"/>
    </source>
</evidence>
<organism evidence="2 3">
    <name type="scientific">Plectosphaerella cucumerina</name>
    <dbReference type="NCBI Taxonomy" id="40658"/>
    <lineage>
        <taxon>Eukaryota</taxon>
        <taxon>Fungi</taxon>
        <taxon>Dikarya</taxon>
        <taxon>Ascomycota</taxon>
        <taxon>Pezizomycotina</taxon>
        <taxon>Sordariomycetes</taxon>
        <taxon>Hypocreomycetidae</taxon>
        <taxon>Glomerellales</taxon>
        <taxon>Plectosphaerellaceae</taxon>
        <taxon>Plectosphaerella</taxon>
    </lineage>
</organism>
<proteinExistence type="predicted"/>
<dbReference type="AlphaFoldDB" id="A0A8K0TB64"/>
<feature type="region of interest" description="Disordered" evidence="1">
    <location>
        <begin position="208"/>
        <end position="249"/>
    </location>
</feature>
<dbReference type="EMBL" id="JAGPXD010000004">
    <property type="protein sequence ID" value="KAH7358660.1"/>
    <property type="molecule type" value="Genomic_DNA"/>
</dbReference>
<dbReference type="OrthoDB" id="5403157at2759"/>
<name>A0A8K0TB64_9PEZI</name>
<feature type="compositionally biased region" description="Low complexity" evidence="1">
    <location>
        <begin position="127"/>
        <end position="140"/>
    </location>
</feature>
<keyword evidence="3" id="KW-1185">Reference proteome</keyword>
<accession>A0A8K0TB64</accession>
<feature type="region of interest" description="Disordered" evidence="1">
    <location>
        <begin position="1"/>
        <end position="177"/>
    </location>
</feature>
<evidence type="ECO:0000313" key="3">
    <source>
        <dbReference type="Proteomes" id="UP000813385"/>
    </source>
</evidence>